<dbReference type="EMBL" id="CP039348">
    <property type="protein sequence ID" value="QCD89604.1"/>
    <property type="molecule type" value="Genomic_DNA"/>
</dbReference>
<reference evidence="2 3" key="1">
    <citation type="submission" date="2019-04" db="EMBL/GenBank/DDBJ databases">
        <title>An improved genome assembly and genetic linkage map for asparagus bean, Vigna unguiculata ssp. sesquipedialis.</title>
        <authorList>
            <person name="Xia Q."/>
            <person name="Zhang R."/>
            <person name="Dong Y."/>
        </authorList>
    </citation>
    <scope>NUCLEOTIDE SEQUENCE [LARGE SCALE GENOMIC DNA]</scope>
    <source>
        <tissue evidence="2">Leaf</tissue>
    </source>
</reference>
<keyword evidence="3" id="KW-1185">Reference proteome</keyword>
<protein>
    <submittedName>
        <fullName evidence="2">Uncharacterized protein</fullName>
    </submittedName>
</protein>
<sequence length="121" mass="13548">MWYDFGILCARPILQVSPKRAISPKLELQNLVSVLGSRCSLRRLVLELSDRDSCLGESGSPKRGRDGNLYHFSSNPRPGEARWASLSEIEVLASANRHGLSEREVMFLCTVWTVCLLFPKG</sequence>
<accession>A0A4D6LNK4</accession>
<name>A0A4D6LNK4_VIGUN</name>
<evidence type="ECO:0000256" key="1">
    <source>
        <dbReference type="SAM" id="MobiDB-lite"/>
    </source>
</evidence>
<organism evidence="2 3">
    <name type="scientific">Vigna unguiculata</name>
    <name type="common">Cowpea</name>
    <dbReference type="NCBI Taxonomy" id="3917"/>
    <lineage>
        <taxon>Eukaryota</taxon>
        <taxon>Viridiplantae</taxon>
        <taxon>Streptophyta</taxon>
        <taxon>Embryophyta</taxon>
        <taxon>Tracheophyta</taxon>
        <taxon>Spermatophyta</taxon>
        <taxon>Magnoliopsida</taxon>
        <taxon>eudicotyledons</taxon>
        <taxon>Gunneridae</taxon>
        <taxon>Pentapetalae</taxon>
        <taxon>rosids</taxon>
        <taxon>fabids</taxon>
        <taxon>Fabales</taxon>
        <taxon>Fabaceae</taxon>
        <taxon>Papilionoideae</taxon>
        <taxon>50 kb inversion clade</taxon>
        <taxon>NPAAA clade</taxon>
        <taxon>indigoferoid/millettioid clade</taxon>
        <taxon>Phaseoleae</taxon>
        <taxon>Vigna</taxon>
    </lineage>
</organism>
<proteinExistence type="predicted"/>
<evidence type="ECO:0000313" key="3">
    <source>
        <dbReference type="Proteomes" id="UP000501690"/>
    </source>
</evidence>
<gene>
    <name evidence="2" type="ORF">DEO72_LG4g550</name>
</gene>
<feature type="region of interest" description="Disordered" evidence="1">
    <location>
        <begin position="52"/>
        <end position="77"/>
    </location>
</feature>
<dbReference type="Proteomes" id="UP000501690">
    <property type="component" value="Linkage Group LG4"/>
</dbReference>
<dbReference type="AlphaFoldDB" id="A0A4D6LNK4"/>
<evidence type="ECO:0000313" key="2">
    <source>
        <dbReference type="EMBL" id="QCD89604.1"/>
    </source>
</evidence>